<evidence type="ECO:0000313" key="2">
    <source>
        <dbReference type="EMBL" id="RKS85181.1"/>
    </source>
</evidence>
<keyword evidence="1" id="KW-0732">Signal</keyword>
<evidence type="ECO:0000313" key="3">
    <source>
        <dbReference type="Proteomes" id="UP000278542"/>
    </source>
</evidence>
<feature type="signal peptide" evidence="1">
    <location>
        <begin position="1"/>
        <end position="22"/>
    </location>
</feature>
<reference evidence="2 3" key="1">
    <citation type="submission" date="2018-10" db="EMBL/GenBank/DDBJ databases">
        <title>Genomic Encyclopedia of Type Strains, Phase IV (KMG-IV): sequencing the most valuable type-strain genomes for metagenomic binning, comparative biology and taxonomic classification.</title>
        <authorList>
            <person name="Goeker M."/>
        </authorList>
    </citation>
    <scope>NUCLEOTIDE SEQUENCE [LARGE SCALE GENOMIC DNA]</scope>
    <source>
        <strain evidence="2 3">DSM 22228</strain>
    </source>
</reference>
<dbReference type="AlphaFoldDB" id="A0A495RCV6"/>
<keyword evidence="3" id="KW-1185">Reference proteome</keyword>
<feature type="chain" id="PRO_5019724982" evidence="1">
    <location>
        <begin position="23"/>
        <end position="462"/>
    </location>
</feature>
<dbReference type="RefSeq" id="WP_121145336.1">
    <property type="nucleotide sequence ID" value="NZ_RBWY01000003.1"/>
</dbReference>
<dbReference type="OrthoDB" id="8612678at2"/>
<accession>A0A495RCV6</accession>
<proteinExistence type="predicted"/>
<evidence type="ECO:0000256" key="1">
    <source>
        <dbReference type="SAM" id="SignalP"/>
    </source>
</evidence>
<gene>
    <name evidence="2" type="ORF">DES39_1690</name>
</gene>
<organism evidence="2 3">
    <name type="scientific">Orbus hercynius</name>
    <dbReference type="NCBI Taxonomy" id="593135"/>
    <lineage>
        <taxon>Bacteria</taxon>
        <taxon>Pseudomonadati</taxon>
        <taxon>Pseudomonadota</taxon>
        <taxon>Gammaproteobacteria</taxon>
        <taxon>Orbales</taxon>
        <taxon>Orbaceae</taxon>
        <taxon>Orbus</taxon>
    </lineage>
</organism>
<dbReference type="EMBL" id="RBWY01000003">
    <property type="protein sequence ID" value="RKS85181.1"/>
    <property type="molecule type" value="Genomic_DNA"/>
</dbReference>
<sequence length="462" mass="53485">MRLLLLALSIFILVGCASPRTAQDAYKEGQYVESIELAALSVEEKGESKLDAADLEEFRTLVGNVMAHYENQLLTANRTDYASRINSYEALLQIKNRLSNRFYSQQVYFFNNKYDIKQLRQVIAEEYYVYGNSIDAKDGDSYRLKTNLYRKGLEQYNYKDIEALYNKTNKKYMQVAAKEYYDKGTILAESGLYQYAAESFASASEVYKPLGKYKNSDELFVVYDKKYRAIEAGKLYQQAEAIRKSATTHAEYREIAQLYHDAGEIYQPYGDYKGSAKLFEQYQQKGQLRIYFPPSKYSQLIQANLKDDYIKFVTNPSTADLVINIKEQSRYRELPPDISKKAMSENLVEKTINETNADGVTQSKDVYKTYYYNLQTTVLENTFELTTDIDVSGIYRYKDSDQIRKSSSMTKYAYSGQVPNNYRDHNSGSYVSQNKLAEQAKKEQERYVQSQLSNLATIFERL</sequence>
<comment type="caution">
    <text evidence="2">The sequence shown here is derived from an EMBL/GenBank/DDBJ whole genome shotgun (WGS) entry which is preliminary data.</text>
</comment>
<dbReference type="Proteomes" id="UP000278542">
    <property type="component" value="Unassembled WGS sequence"/>
</dbReference>
<name>A0A495RCV6_9GAMM</name>
<protein>
    <submittedName>
        <fullName evidence="2">Uncharacterized protein</fullName>
    </submittedName>
</protein>
<dbReference type="PROSITE" id="PS51257">
    <property type="entry name" value="PROKAR_LIPOPROTEIN"/>
    <property type="match status" value="1"/>
</dbReference>